<accession>A0AAV5GYJ8</accession>
<feature type="compositionally biased region" description="Low complexity" evidence="1">
    <location>
        <begin position="11"/>
        <end position="28"/>
    </location>
</feature>
<protein>
    <submittedName>
        <fullName evidence="2">Uncharacterized protein</fullName>
    </submittedName>
</protein>
<evidence type="ECO:0000313" key="2">
    <source>
        <dbReference type="EMBL" id="GJN94586.1"/>
    </source>
</evidence>
<evidence type="ECO:0000256" key="1">
    <source>
        <dbReference type="SAM" id="MobiDB-lite"/>
    </source>
</evidence>
<evidence type="ECO:0000313" key="3">
    <source>
        <dbReference type="Proteomes" id="UP001342314"/>
    </source>
</evidence>
<reference evidence="2 3" key="1">
    <citation type="submission" date="2021-12" db="EMBL/GenBank/DDBJ databases">
        <title>High titer production of polyol ester of fatty acids by Rhodotorula paludigena BS15 towards product separation-free biomass refinery.</title>
        <authorList>
            <person name="Mano J."/>
            <person name="Ono H."/>
            <person name="Tanaka T."/>
            <person name="Naito K."/>
            <person name="Sushida H."/>
            <person name="Ike M."/>
            <person name="Tokuyasu K."/>
            <person name="Kitaoka M."/>
        </authorList>
    </citation>
    <scope>NUCLEOTIDE SEQUENCE [LARGE SCALE GENOMIC DNA]</scope>
    <source>
        <strain evidence="2 3">BS15</strain>
    </source>
</reference>
<comment type="caution">
    <text evidence="2">The sequence shown here is derived from an EMBL/GenBank/DDBJ whole genome shotgun (WGS) entry which is preliminary data.</text>
</comment>
<dbReference type="AlphaFoldDB" id="A0AAV5GYJ8"/>
<dbReference type="EMBL" id="BQKY01000018">
    <property type="protein sequence ID" value="GJN94586.1"/>
    <property type="molecule type" value="Genomic_DNA"/>
</dbReference>
<feature type="region of interest" description="Disordered" evidence="1">
    <location>
        <begin position="47"/>
        <end position="109"/>
    </location>
</feature>
<keyword evidence="3" id="KW-1185">Reference proteome</keyword>
<gene>
    <name evidence="2" type="ORF">Rhopal_007669-T1</name>
</gene>
<sequence>MDAPESDPTVASPSPASPDSSHIASPSANLATSEGATVPLVPVVSRHDGLQGFSPKSERIMGQTVAEQEVAQNVEGSSKIGPESHSSETKQSEPPFQAHLPSDASTLPSLDSLSDLLATFSTTGQIPSTPPSPTKYVFPDSSGRASFSLVEGDRPVGFAGAQRSAGVLLTKHAEDQKVEAESGTATPLARPDAGVEAEASEMDASSLVLRLSTAERLAEEGKVKVELVETGGETWERR</sequence>
<dbReference type="Proteomes" id="UP001342314">
    <property type="component" value="Unassembled WGS sequence"/>
</dbReference>
<proteinExistence type="predicted"/>
<feature type="region of interest" description="Disordered" evidence="1">
    <location>
        <begin position="1"/>
        <end position="31"/>
    </location>
</feature>
<feature type="compositionally biased region" description="Low complexity" evidence="1">
    <location>
        <begin position="100"/>
        <end position="109"/>
    </location>
</feature>
<organism evidence="2 3">
    <name type="scientific">Rhodotorula paludigena</name>
    <dbReference type="NCBI Taxonomy" id="86838"/>
    <lineage>
        <taxon>Eukaryota</taxon>
        <taxon>Fungi</taxon>
        <taxon>Dikarya</taxon>
        <taxon>Basidiomycota</taxon>
        <taxon>Pucciniomycotina</taxon>
        <taxon>Microbotryomycetes</taxon>
        <taxon>Sporidiobolales</taxon>
        <taxon>Sporidiobolaceae</taxon>
        <taxon>Rhodotorula</taxon>
    </lineage>
</organism>
<feature type="region of interest" description="Disordered" evidence="1">
    <location>
        <begin position="175"/>
        <end position="202"/>
    </location>
</feature>
<name>A0AAV5GYJ8_9BASI</name>